<dbReference type="Pfam" id="PF00225">
    <property type="entry name" value="Kinesin"/>
    <property type="match status" value="1"/>
</dbReference>
<dbReference type="Gene3D" id="3.40.850.10">
    <property type="entry name" value="Kinesin motor domain"/>
    <property type="match status" value="1"/>
</dbReference>
<dbReference type="PROSITE" id="PS50067">
    <property type="entry name" value="KINESIN_MOTOR_2"/>
    <property type="match status" value="1"/>
</dbReference>
<accession>T1HFV6</accession>
<evidence type="ECO:0000256" key="2">
    <source>
        <dbReference type="ARBA" id="ARBA00022840"/>
    </source>
</evidence>
<reference evidence="4" key="1">
    <citation type="submission" date="2015-05" db="UniProtKB">
        <authorList>
            <consortium name="EnsemblMetazoa"/>
        </authorList>
    </citation>
    <scope>IDENTIFICATION</scope>
</reference>
<proteinExistence type="inferred from homology"/>
<sequence length="58" mass="6292">MNGQDSLGGNSRTSMLATISPCSSHLEETLSTLRYASQARSIVNTVRVNEGPQDKIIR</sequence>
<dbReference type="VEuPathDB" id="VectorBase:RPRC002928"/>
<keyword evidence="1" id="KW-0547">Nucleotide-binding</keyword>
<dbReference type="PANTHER" id="PTHR47117">
    <property type="entry name" value="STAR-RELATED LIPID TRANSFER PROTEIN 9"/>
    <property type="match status" value="1"/>
</dbReference>
<comment type="similarity">
    <text evidence="3">Belongs to the TRAFAC class myosin-kinesin ATPase superfamily. Kinesin family.</text>
</comment>
<dbReference type="AlphaFoldDB" id="T1HFV6"/>
<dbReference type="PANTHER" id="PTHR47117:SF5">
    <property type="entry name" value="KINESIN-LIKE PROTEIN KIF14"/>
    <property type="match status" value="1"/>
</dbReference>
<organism evidence="4 5">
    <name type="scientific">Rhodnius prolixus</name>
    <name type="common">Triatomid bug</name>
    <dbReference type="NCBI Taxonomy" id="13249"/>
    <lineage>
        <taxon>Eukaryota</taxon>
        <taxon>Metazoa</taxon>
        <taxon>Ecdysozoa</taxon>
        <taxon>Arthropoda</taxon>
        <taxon>Hexapoda</taxon>
        <taxon>Insecta</taxon>
        <taxon>Pterygota</taxon>
        <taxon>Neoptera</taxon>
        <taxon>Paraneoptera</taxon>
        <taxon>Hemiptera</taxon>
        <taxon>Heteroptera</taxon>
        <taxon>Panheteroptera</taxon>
        <taxon>Cimicomorpha</taxon>
        <taxon>Reduviidae</taxon>
        <taxon>Triatominae</taxon>
        <taxon>Rhodnius</taxon>
    </lineage>
</organism>
<dbReference type="STRING" id="13249.T1HFV6"/>
<dbReference type="Proteomes" id="UP000015103">
    <property type="component" value="Unassembled WGS sequence"/>
</dbReference>
<evidence type="ECO:0000313" key="5">
    <source>
        <dbReference type="Proteomes" id="UP000015103"/>
    </source>
</evidence>
<evidence type="ECO:0000313" key="4">
    <source>
        <dbReference type="EnsemblMetazoa" id="RPRC002928-PA"/>
    </source>
</evidence>
<dbReference type="SUPFAM" id="SSF52540">
    <property type="entry name" value="P-loop containing nucleoside triphosphate hydrolases"/>
    <property type="match status" value="1"/>
</dbReference>
<dbReference type="EMBL" id="ACPB03001438">
    <property type="status" value="NOT_ANNOTATED_CDS"/>
    <property type="molecule type" value="Genomic_DNA"/>
</dbReference>
<dbReference type="EnsemblMetazoa" id="RPRC002928-RA">
    <property type="protein sequence ID" value="RPRC002928-PA"/>
    <property type="gene ID" value="RPRC002928"/>
</dbReference>
<dbReference type="GO" id="GO:0003777">
    <property type="term" value="F:microtubule motor activity"/>
    <property type="evidence" value="ECO:0007669"/>
    <property type="project" value="InterPro"/>
</dbReference>
<evidence type="ECO:0000256" key="1">
    <source>
        <dbReference type="ARBA" id="ARBA00022741"/>
    </source>
</evidence>
<dbReference type="HOGENOM" id="CLU_202901_0_0_1"/>
<dbReference type="GO" id="GO:0008017">
    <property type="term" value="F:microtubule binding"/>
    <property type="evidence" value="ECO:0007669"/>
    <property type="project" value="InterPro"/>
</dbReference>
<name>T1HFV6_RHOPR</name>
<keyword evidence="5" id="KW-1185">Reference proteome</keyword>
<protein>
    <submittedName>
        <fullName evidence="4">Kinesin motor domain-containing protein</fullName>
    </submittedName>
</protein>
<dbReference type="GO" id="GO:0007018">
    <property type="term" value="P:microtubule-based movement"/>
    <property type="evidence" value="ECO:0007669"/>
    <property type="project" value="InterPro"/>
</dbReference>
<dbReference type="InterPro" id="IPR036961">
    <property type="entry name" value="Kinesin_motor_dom_sf"/>
</dbReference>
<dbReference type="InParanoid" id="T1HFV6"/>
<keyword evidence="2" id="KW-0067">ATP-binding</keyword>
<evidence type="ECO:0000256" key="3">
    <source>
        <dbReference type="PROSITE-ProRule" id="PRU00283"/>
    </source>
</evidence>
<comment type="caution">
    <text evidence="3">Lacks conserved residue(s) required for the propagation of feature annotation.</text>
</comment>
<dbReference type="eggNOG" id="KOG0245">
    <property type="taxonomic scope" value="Eukaryota"/>
</dbReference>
<dbReference type="InterPro" id="IPR001752">
    <property type="entry name" value="Kinesin_motor_dom"/>
</dbReference>
<dbReference type="InterPro" id="IPR027417">
    <property type="entry name" value="P-loop_NTPase"/>
</dbReference>
<dbReference type="GO" id="GO:0005524">
    <property type="term" value="F:ATP binding"/>
    <property type="evidence" value="ECO:0007669"/>
    <property type="project" value="UniProtKB-KW"/>
</dbReference>